<evidence type="ECO:0000256" key="2">
    <source>
        <dbReference type="ARBA" id="ARBA00006787"/>
    </source>
</evidence>
<comment type="similarity">
    <text evidence="2">Belongs to the carotenoid oxygenase family.</text>
</comment>
<name>A0A8S0PN29_OLEEU</name>
<gene>
    <name evidence="6" type="ORF">OLEA9_A008584</name>
</gene>
<keyword evidence="7" id="KW-1185">Reference proteome</keyword>
<dbReference type="Gramene" id="OE9A008584T1">
    <property type="protein sequence ID" value="OE9A008584C1"/>
    <property type="gene ID" value="OE9A008584"/>
</dbReference>
<dbReference type="InterPro" id="IPR004294">
    <property type="entry name" value="Carotenoid_Oase"/>
</dbReference>
<keyword evidence="3" id="KW-0479">Metal-binding</keyword>
<keyword evidence="4 6" id="KW-0223">Dioxygenase</keyword>
<sequence length="234" mass="26728">MSLCAARSKRRAGRDLIIVVRSELKSRSAATLKAMGSLLTAADQRRWIRCHDYQFLFVSQRAKAAEPINLRLVEGKIPLDFPSGTYYLTRSGLFSDDHGSTVYPLDGHGYLRAFTIDGSKGQVKFMARYIQTEAQSEECDPVIEKWRFTHRGSFSILKGGKMVRNTKVMKNVANTSVLRWVEGYFVCGKVVTLMKLNLGRWILSESSMLSRMIRKKIPATEDLRLMFEMLLQKY</sequence>
<dbReference type="GO" id="GO:0009570">
    <property type="term" value="C:chloroplast stroma"/>
    <property type="evidence" value="ECO:0007669"/>
    <property type="project" value="TreeGrafter"/>
</dbReference>
<dbReference type="AlphaFoldDB" id="A0A8S0PN29"/>
<comment type="caution">
    <text evidence="6">The sequence shown here is derived from an EMBL/GenBank/DDBJ whole genome shotgun (WGS) entry which is preliminary data.</text>
</comment>
<dbReference type="EMBL" id="CACTIH010000109">
    <property type="protein sequence ID" value="CAA2954241.1"/>
    <property type="molecule type" value="Genomic_DNA"/>
</dbReference>
<keyword evidence="5" id="KW-0408">Iron</keyword>
<evidence type="ECO:0000313" key="6">
    <source>
        <dbReference type="EMBL" id="CAA2954241.1"/>
    </source>
</evidence>
<dbReference type="Proteomes" id="UP000594638">
    <property type="component" value="Unassembled WGS sequence"/>
</dbReference>
<organism evidence="6 7">
    <name type="scientific">Olea europaea subsp. europaea</name>
    <dbReference type="NCBI Taxonomy" id="158383"/>
    <lineage>
        <taxon>Eukaryota</taxon>
        <taxon>Viridiplantae</taxon>
        <taxon>Streptophyta</taxon>
        <taxon>Embryophyta</taxon>
        <taxon>Tracheophyta</taxon>
        <taxon>Spermatophyta</taxon>
        <taxon>Magnoliopsida</taxon>
        <taxon>eudicotyledons</taxon>
        <taxon>Gunneridae</taxon>
        <taxon>Pentapetalae</taxon>
        <taxon>asterids</taxon>
        <taxon>lamiids</taxon>
        <taxon>Lamiales</taxon>
        <taxon>Oleaceae</taxon>
        <taxon>Oleeae</taxon>
        <taxon>Olea</taxon>
    </lineage>
</organism>
<keyword evidence="4 6" id="KW-0560">Oxidoreductase</keyword>
<evidence type="ECO:0000256" key="4">
    <source>
        <dbReference type="ARBA" id="ARBA00022964"/>
    </source>
</evidence>
<evidence type="ECO:0000256" key="3">
    <source>
        <dbReference type="ARBA" id="ARBA00022723"/>
    </source>
</evidence>
<dbReference type="PANTHER" id="PTHR10543:SF37">
    <property type="entry name" value="CAROTENOID CLEAVAGE DIOXYGENASE 7, CHLOROPLASTIC"/>
    <property type="match status" value="1"/>
</dbReference>
<dbReference type="GO" id="GO:0046872">
    <property type="term" value="F:metal ion binding"/>
    <property type="evidence" value="ECO:0007669"/>
    <property type="project" value="UniProtKB-KW"/>
</dbReference>
<protein>
    <submittedName>
        <fullName evidence="6">Carotenoid cleavage dioxygenase 7, chloroplastic</fullName>
    </submittedName>
</protein>
<comment type="cofactor">
    <cofactor evidence="1">
        <name>Fe(2+)</name>
        <dbReference type="ChEBI" id="CHEBI:29033"/>
    </cofactor>
</comment>
<dbReference type="Pfam" id="PF03055">
    <property type="entry name" value="RPE65"/>
    <property type="match status" value="1"/>
</dbReference>
<dbReference type="OrthoDB" id="1069523at2759"/>
<dbReference type="GO" id="GO:0016121">
    <property type="term" value="P:carotene catabolic process"/>
    <property type="evidence" value="ECO:0007669"/>
    <property type="project" value="TreeGrafter"/>
</dbReference>
<evidence type="ECO:0000313" key="7">
    <source>
        <dbReference type="Proteomes" id="UP000594638"/>
    </source>
</evidence>
<accession>A0A8S0PN29</accession>
<evidence type="ECO:0000256" key="1">
    <source>
        <dbReference type="ARBA" id="ARBA00001954"/>
    </source>
</evidence>
<reference evidence="6 7" key="1">
    <citation type="submission" date="2019-12" db="EMBL/GenBank/DDBJ databases">
        <authorList>
            <person name="Alioto T."/>
            <person name="Alioto T."/>
            <person name="Gomez Garrido J."/>
        </authorList>
    </citation>
    <scope>NUCLEOTIDE SEQUENCE [LARGE SCALE GENOMIC DNA]</scope>
</reference>
<evidence type="ECO:0000256" key="5">
    <source>
        <dbReference type="ARBA" id="ARBA00023004"/>
    </source>
</evidence>
<proteinExistence type="inferred from homology"/>
<dbReference type="GO" id="GO:0045549">
    <property type="term" value="F:9-cis-epoxycarotenoid dioxygenase activity"/>
    <property type="evidence" value="ECO:0007669"/>
    <property type="project" value="TreeGrafter"/>
</dbReference>
<dbReference type="PANTHER" id="PTHR10543">
    <property type="entry name" value="BETA-CAROTENE DIOXYGENASE"/>
    <property type="match status" value="1"/>
</dbReference>